<proteinExistence type="predicted"/>
<protein>
    <submittedName>
        <fullName evidence="1">Uncharacterized protein</fullName>
    </submittedName>
</protein>
<reference evidence="1" key="2">
    <citation type="submission" date="2021-03" db="EMBL/GenBank/DDBJ databases">
        <authorList>
            <consortium name="NCBI Pathogen Detection Project"/>
        </authorList>
    </citation>
    <scope>NUCLEOTIDE SEQUENCE</scope>
    <source>
        <strain evidence="1">SJP41</strain>
    </source>
</reference>
<organism evidence="1 2">
    <name type="scientific">Escherichia coli</name>
    <dbReference type="NCBI Taxonomy" id="562"/>
    <lineage>
        <taxon>Bacteria</taxon>
        <taxon>Pseudomonadati</taxon>
        <taxon>Pseudomonadota</taxon>
        <taxon>Gammaproteobacteria</taxon>
        <taxon>Enterobacterales</taxon>
        <taxon>Enterobacteriaceae</taxon>
        <taxon>Escherichia</taxon>
    </lineage>
</organism>
<dbReference type="Proteomes" id="UP000868636">
    <property type="component" value="Unassembled WGS sequence"/>
</dbReference>
<reference evidence="1" key="1">
    <citation type="journal article" date="2018" name="Genome Biol.">
        <title>SKESA: strategic k-mer extension for scrupulous assemblies.</title>
        <authorList>
            <person name="Souvorov A."/>
            <person name="Agarwala R."/>
            <person name="Lipman D.J."/>
        </authorList>
    </citation>
    <scope>NUCLEOTIDE SEQUENCE</scope>
    <source>
        <strain evidence="1">SJP41</strain>
    </source>
</reference>
<evidence type="ECO:0000313" key="2">
    <source>
        <dbReference type="Proteomes" id="UP000868636"/>
    </source>
</evidence>
<sequence length="265" mass="30597">MDGLIKNCHDRIEGDKHLKCDASLGDDCLQCSSNMYFDGNDVNYECDNKRYIYIARYLPVHSSEISNALDHLAMSFYDELKDKEKIVFASFGAGPGIDTYAFHRWLDKHRNDLSCKNITAFRIECCDEWTELAKEVMFSNSPQGFERKYYRNIVDVTTEDVNISERFDIATLSYIVSELDESGVNKLIENIKNNKSECSYIVINDRNEPLVKEKIIKIMTAVADAGYRDYHYDSEHCGFSYPDDIYSSVSPKVFRKSVYFVGKLK</sequence>
<name>A0AAN5ZJ44_ECOLX</name>
<comment type="caution">
    <text evidence="1">The sequence shown here is derived from an EMBL/GenBank/DDBJ whole genome shotgun (WGS) entry which is preliminary data.</text>
</comment>
<accession>A0AAN5ZJ44</accession>
<dbReference type="RefSeq" id="WP_023155777.1">
    <property type="nucleotide sequence ID" value="NZ_AP022409.1"/>
</dbReference>
<evidence type="ECO:0000313" key="1">
    <source>
        <dbReference type="EMBL" id="HAZ7491925.1"/>
    </source>
</evidence>
<gene>
    <name evidence="1" type="ORF">J8F57_002129</name>
</gene>
<dbReference type="EMBL" id="DADPIR010000012">
    <property type="protein sequence ID" value="HAZ7491925.1"/>
    <property type="molecule type" value="Genomic_DNA"/>
</dbReference>
<dbReference type="AlphaFoldDB" id="A0AAN5ZJ44"/>